<dbReference type="InterPro" id="IPR028055">
    <property type="entry name" value="YidC/Oxa/ALB_C"/>
</dbReference>
<feature type="transmembrane region" description="Helical" evidence="10">
    <location>
        <begin position="99"/>
        <end position="121"/>
    </location>
</feature>
<dbReference type="GO" id="GO:0032977">
    <property type="term" value="F:membrane insertase activity"/>
    <property type="evidence" value="ECO:0007669"/>
    <property type="project" value="InterPro"/>
</dbReference>
<feature type="transmembrane region" description="Helical" evidence="10">
    <location>
        <begin position="20"/>
        <end position="45"/>
    </location>
</feature>
<evidence type="ECO:0000259" key="11">
    <source>
        <dbReference type="Pfam" id="PF02096"/>
    </source>
</evidence>
<dbReference type="NCBIfam" id="TIGR03592">
    <property type="entry name" value="yidC_oxa1_cterm"/>
    <property type="match status" value="1"/>
</dbReference>
<feature type="domain" description="Membrane insertase YidC/Oxa/ALB C-terminal" evidence="11">
    <location>
        <begin position="31"/>
        <end position="247"/>
    </location>
</feature>
<comment type="caution">
    <text evidence="12">The sequence shown here is derived from an EMBL/GenBank/DDBJ whole genome shotgun (WGS) entry which is preliminary data.</text>
</comment>
<proteinExistence type="inferred from homology"/>
<protein>
    <recommendedName>
        <fullName evidence="11">Membrane insertase YidC/Oxa/ALB C-terminal domain-containing protein</fullName>
    </recommendedName>
</protein>
<evidence type="ECO:0000256" key="3">
    <source>
        <dbReference type="ARBA" id="ARBA00022475"/>
    </source>
</evidence>
<dbReference type="InterPro" id="IPR001708">
    <property type="entry name" value="YidC/ALB3/OXA1/COX18"/>
</dbReference>
<keyword evidence="3" id="KW-1003">Cell membrane</keyword>
<dbReference type="EMBL" id="MHSK01000022">
    <property type="protein sequence ID" value="OHA41958.1"/>
    <property type="molecule type" value="Genomic_DNA"/>
</dbReference>
<evidence type="ECO:0000313" key="13">
    <source>
        <dbReference type="Proteomes" id="UP000177269"/>
    </source>
</evidence>
<dbReference type="PANTHER" id="PTHR12428:SF65">
    <property type="entry name" value="CYTOCHROME C OXIDASE ASSEMBLY PROTEIN COX18, MITOCHONDRIAL"/>
    <property type="match status" value="1"/>
</dbReference>
<keyword evidence="5" id="KW-0653">Protein transport</keyword>
<feature type="transmembrane region" description="Helical" evidence="10">
    <location>
        <begin position="219"/>
        <end position="240"/>
    </location>
</feature>
<keyword evidence="7 10" id="KW-0472">Membrane</keyword>
<evidence type="ECO:0000256" key="7">
    <source>
        <dbReference type="ARBA" id="ARBA00023136"/>
    </source>
</evidence>
<evidence type="ECO:0000256" key="8">
    <source>
        <dbReference type="ARBA" id="ARBA00023186"/>
    </source>
</evidence>
<organism evidence="12 13">
    <name type="scientific">Candidatus Taylorbacteria bacterium RIFCSPLOWO2_12_FULL_43_20</name>
    <dbReference type="NCBI Taxonomy" id="1802332"/>
    <lineage>
        <taxon>Bacteria</taxon>
        <taxon>Candidatus Tayloriibacteriota</taxon>
    </lineage>
</organism>
<reference evidence="12 13" key="1">
    <citation type="journal article" date="2016" name="Nat. Commun.">
        <title>Thousands of microbial genomes shed light on interconnected biogeochemical processes in an aquifer system.</title>
        <authorList>
            <person name="Anantharaman K."/>
            <person name="Brown C.T."/>
            <person name="Hug L.A."/>
            <person name="Sharon I."/>
            <person name="Castelle C.J."/>
            <person name="Probst A.J."/>
            <person name="Thomas B.C."/>
            <person name="Singh A."/>
            <person name="Wilkins M.J."/>
            <person name="Karaoz U."/>
            <person name="Brodie E.L."/>
            <person name="Williams K.H."/>
            <person name="Hubbard S.S."/>
            <person name="Banfield J.F."/>
        </authorList>
    </citation>
    <scope>NUCLEOTIDE SEQUENCE [LARGE SCALE GENOMIC DNA]</scope>
</reference>
<dbReference type="Pfam" id="PF02096">
    <property type="entry name" value="60KD_IMP"/>
    <property type="match status" value="1"/>
</dbReference>
<dbReference type="GO" id="GO:0051205">
    <property type="term" value="P:protein insertion into membrane"/>
    <property type="evidence" value="ECO:0007669"/>
    <property type="project" value="TreeGrafter"/>
</dbReference>
<comment type="similarity">
    <text evidence="9">Belongs to the OXA1/ALB3/YidC family.</text>
</comment>
<evidence type="ECO:0000256" key="1">
    <source>
        <dbReference type="ARBA" id="ARBA00004651"/>
    </source>
</evidence>
<feature type="transmembrane region" description="Helical" evidence="10">
    <location>
        <begin position="141"/>
        <end position="165"/>
    </location>
</feature>
<evidence type="ECO:0000256" key="2">
    <source>
        <dbReference type="ARBA" id="ARBA00022448"/>
    </source>
</evidence>
<dbReference type="GO" id="GO:0005886">
    <property type="term" value="C:plasma membrane"/>
    <property type="evidence" value="ECO:0007669"/>
    <property type="project" value="UniProtKB-SubCell"/>
</dbReference>
<feature type="transmembrane region" description="Helical" evidence="10">
    <location>
        <begin position="197"/>
        <end position="213"/>
    </location>
</feature>
<evidence type="ECO:0000313" key="12">
    <source>
        <dbReference type="EMBL" id="OHA41958.1"/>
    </source>
</evidence>
<evidence type="ECO:0000256" key="9">
    <source>
        <dbReference type="RuleBase" id="RU003945"/>
    </source>
</evidence>
<dbReference type="InterPro" id="IPR047196">
    <property type="entry name" value="YidC_ALB_C"/>
</dbReference>
<dbReference type="PANTHER" id="PTHR12428">
    <property type="entry name" value="OXA1"/>
    <property type="match status" value="1"/>
</dbReference>
<accession>A0A1G2P0W1</accession>
<evidence type="ECO:0000256" key="5">
    <source>
        <dbReference type="ARBA" id="ARBA00022927"/>
    </source>
</evidence>
<comment type="subcellular location">
    <subcellularLocation>
        <location evidence="1">Cell membrane</location>
        <topology evidence="1">Multi-pass membrane protein</topology>
    </subcellularLocation>
    <subcellularLocation>
        <location evidence="9">Membrane</location>
        <topology evidence="9">Multi-pass membrane protein</topology>
    </subcellularLocation>
</comment>
<evidence type="ECO:0000256" key="10">
    <source>
        <dbReference type="SAM" id="Phobius"/>
    </source>
</evidence>
<dbReference type="Proteomes" id="UP000177269">
    <property type="component" value="Unassembled WGS sequence"/>
</dbReference>
<dbReference type="CDD" id="cd20070">
    <property type="entry name" value="5TM_YidC_Alb3"/>
    <property type="match status" value="1"/>
</dbReference>
<sequence>MSNIYNNFVYEPLYNGLVFLLSLLPAWANAGIAIIIFTIIIKLILFPLSKASIKTQIKMKELQPKMEEIKNKYKDNKQEQSIRIMALYKENKLNPFSSIFLLLIQLPIIFALYSIFARGGLPMINDAILYPFINVPASVDMHFLGIDLAAKSLILALLVAITQFIQMKLTFPKAKPKQERNAGSDLKQDMMHNMQSQMMYILPIFIFVIAYPLPPLSKVFPLLPAALILYWLVSNIFMIGQELYVRKRIRV</sequence>
<keyword evidence="2" id="KW-0813">Transport</keyword>
<name>A0A1G2P0W1_9BACT</name>
<evidence type="ECO:0000256" key="6">
    <source>
        <dbReference type="ARBA" id="ARBA00022989"/>
    </source>
</evidence>
<evidence type="ECO:0000256" key="4">
    <source>
        <dbReference type="ARBA" id="ARBA00022692"/>
    </source>
</evidence>
<dbReference type="GO" id="GO:0015031">
    <property type="term" value="P:protein transport"/>
    <property type="evidence" value="ECO:0007669"/>
    <property type="project" value="UniProtKB-KW"/>
</dbReference>
<keyword evidence="6 10" id="KW-1133">Transmembrane helix</keyword>
<gene>
    <name evidence="12" type="ORF">A3G52_00635</name>
</gene>
<keyword evidence="8" id="KW-0143">Chaperone</keyword>
<dbReference type="AlphaFoldDB" id="A0A1G2P0W1"/>
<keyword evidence="4 9" id="KW-0812">Transmembrane</keyword>